<feature type="transmembrane region" description="Helical" evidence="6">
    <location>
        <begin position="427"/>
        <end position="449"/>
    </location>
</feature>
<dbReference type="InterPro" id="IPR005829">
    <property type="entry name" value="Sugar_transporter_CS"/>
</dbReference>
<sequence>MAIGTGANSIAEMPDCVSTLTGKKVNNYFDGLTVCKKHKMIFMIIMVAYFFEQITNWNFGFIAPSLIKSWGLTMADIGRISFVYFMAMTFGGLLGGVISDSIGRRKTFLGSIFLFSVASILNGFANNVLTFTIFRALTGFGVFCLMVTSQAYFSEMAPAECRGKWQSLSAAVGFTAAPIIGGLCSLIIPLSPQAWRYILVLGGVGLVPFVVGLKYLQESPRWLVAEGKVDLAEKVVWEVSGIPVSLQNVPLPSGKKESLLGRITGMFSRKYLVRTLVLLAFVLLTTPATFVVTNWTTTLLNQRGLDVTESLRVSFILMIGVPVGLYISSFIADKGGRKIPMVILCALASVLAVMFGKVAGFWPISLIGFLLIAAIMAFAFISYSYIAESYPTSLRNTAVGIHNSVGRFATAAFQLVIPLIFAQYKFVGIYSIVAIMILVPAAILAIWGVRTGGKSLEEIS</sequence>
<feature type="transmembrane region" description="Helical" evidence="6">
    <location>
        <begin position="107"/>
        <end position="125"/>
    </location>
</feature>
<feature type="transmembrane region" description="Helical" evidence="6">
    <location>
        <begin position="398"/>
        <end position="421"/>
    </location>
</feature>
<keyword evidence="4 6" id="KW-1133">Transmembrane helix</keyword>
<dbReference type="Proteomes" id="UP000036356">
    <property type="component" value="Unassembled WGS sequence"/>
</dbReference>
<evidence type="ECO:0000259" key="7">
    <source>
        <dbReference type="PROSITE" id="PS50850"/>
    </source>
</evidence>
<dbReference type="InterPro" id="IPR011701">
    <property type="entry name" value="MFS"/>
</dbReference>
<reference evidence="8 9" key="1">
    <citation type="submission" date="2015-06" db="EMBL/GenBank/DDBJ databases">
        <title>Draft genome of the moderately acidophilic sulfate reducer Candidatus Desulfosporosinus acididurans strain M1.</title>
        <authorList>
            <person name="Poehlein A."/>
            <person name="Petzsch P."/>
            <person name="Johnson B.D."/>
            <person name="Schloemann M."/>
            <person name="Daniel R."/>
            <person name="Muehling M."/>
        </authorList>
    </citation>
    <scope>NUCLEOTIDE SEQUENCE [LARGE SCALE GENOMIC DNA]</scope>
    <source>
        <strain evidence="8 9">M1</strain>
    </source>
</reference>
<organism evidence="8 9">
    <name type="scientific">Desulfosporosinus acididurans</name>
    <dbReference type="NCBI Taxonomy" id="476652"/>
    <lineage>
        <taxon>Bacteria</taxon>
        <taxon>Bacillati</taxon>
        <taxon>Bacillota</taxon>
        <taxon>Clostridia</taxon>
        <taxon>Eubacteriales</taxon>
        <taxon>Desulfitobacteriaceae</taxon>
        <taxon>Desulfosporosinus</taxon>
    </lineage>
</organism>
<dbReference type="RefSeq" id="WP_083996341.1">
    <property type="nucleotide sequence ID" value="NZ_LDZY01000017.1"/>
</dbReference>
<evidence type="ECO:0000313" key="9">
    <source>
        <dbReference type="Proteomes" id="UP000036356"/>
    </source>
</evidence>
<feature type="transmembrane region" description="Helical" evidence="6">
    <location>
        <begin position="131"/>
        <end position="153"/>
    </location>
</feature>
<keyword evidence="3 6" id="KW-0812">Transmembrane</keyword>
<evidence type="ECO:0000313" key="8">
    <source>
        <dbReference type="EMBL" id="KLU64155.1"/>
    </source>
</evidence>
<comment type="subcellular location">
    <subcellularLocation>
        <location evidence="1">Cell membrane</location>
        <topology evidence="1">Multi-pass membrane protein</topology>
    </subcellularLocation>
</comment>
<evidence type="ECO:0000256" key="5">
    <source>
        <dbReference type="ARBA" id="ARBA00023136"/>
    </source>
</evidence>
<feature type="transmembrane region" description="Helical" evidence="6">
    <location>
        <begin position="271"/>
        <end position="293"/>
    </location>
</feature>
<dbReference type="STRING" id="476652.DEAC_c39700"/>
<feature type="transmembrane region" description="Helical" evidence="6">
    <location>
        <begin position="339"/>
        <end position="356"/>
    </location>
</feature>
<dbReference type="GO" id="GO:0022857">
    <property type="term" value="F:transmembrane transporter activity"/>
    <property type="evidence" value="ECO:0007669"/>
    <property type="project" value="InterPro"/>
</dbReference>
<dbReference type="AlphaFoldDB" id="A0A0J1FL01"/>
<dbReference type="PROSITE" id="PS00216">
    <property type="entry name" value="SUGAR_TRANSPORT_1"/>
    <property type="match status" value="1"/>
</dbReference>
<gene>
    <name evidence="8" type="primary">ydjE_2</name>
    <name evidence="8" type="ORF">DEAC_c39700</name>
</gene>
<feature type="domain" description="Major facilitator superfamily (MFS) profile" evidence="7">
    <location>
        <begin position="41"/>
        <end position="452"/>
    </location>
</feature>
<dbReference type="PANTHER" id="PTHR23511">
    <property type="entry name" value="SYNAPTIC VESICLE GLYCOPROTEIN 2"/>
    <property type="match status" value="1"/>
</dbReference>
<evidence type="ECO:0000256" key="6">
    <source>
        <dbReference type="SAM" id="Phobius"/>
    </source>
</evidence>
<protein>
    <submittedName>
        <fullName evidence="8">Inner membrane metabolite transport protein YdjE</fullName>
    </submittedName>
</protein>
<dbReference type="EMBL" id="LDZY01000017">
    <property type="protein sequence ID" value="KLU64155.1"/>
    <property type="molecule type" value="Genomic_DNA"/>
</dbReference>
<dbReference type="CDD" id="cd17316">
    <property type="entry name" value="MFS_SV2_like"/>
    <property type="match status" value="1"/>
</dbReference>
<comment type="caution">
    <text evidence="8">The sequence shown here is derived from an EMBL/GenBank/DDBJ whole genome shotgun (WGS) entry which is preliminary data.</text>
</comment>
<feature type="transmembrane region" description="Helical" evidence="6">
    <location>
        <begin position="313"/>
        <end position="332"/>
    </location>
</feature>
<dbReference type="GO" id="GO:0005886">
    <property type="term" value="C:plasma membrane"/>
    <property type="evidence" value="ECO:0007669"/>
    <property type="project" value="UniProtKB-SubCell"/>
</dbReference>
<feature type="transmembrane region" description="Helical" evidence="6">
    <location>
        <begin position="79"/>
        <end position="98"/>
    </location>
</feature>
<dbReference type="PANTHER" id="PTHR23511:SF34">
    <property type="entry name" value="SYNAPTIC VESICLE GLYCOPROTEIN 2"/>
    <property type="match status" value="1"/>
</dbReference>
<evidence type="ECO:0000256" key="3">
    <source>
        <dbReference type="ARBA" id="ARBA00022692"/>
    </source>
</evidence>
<dbReference type="Gene3D" id="1.20.1250.20">
    <property type="entry name" value="MFS general substrate transporter like domains"/>
    <property type="match status" value="1"/>
</dbReference>
<dbReference type="InterPro" id="IPR020846">
    <property type="entry name" value="MFS_dom"/>
</dbReference>
<dbReference type="PATRIC" id="fig|476652.3.peg.4205"/>
<name>A0A0J1FL01_9FIRM</name>
<dbReference type="Pfam" id="PF07690">
    <property type="entry name" value="MFS_1"/>
    <property type="match status" value="1"/>
</dbReference>
<feature type="transmembrane region" description="Helical" evidence="6">
    <location>
        <begin position="362"/>
        <end position="386"/>
    </location>
</feature>
<proteinExistence type="predicted"/>
<dbReference type="PROSITE" id="PS50850">
    <property type="entry name" value="MFS"/>
    <property type="match status" value="1"/>
</dbReference>
<feature type="transmembrane region" description="Helical" evidence="6">
    <location>
        <begin position="194"/>
        <end position="213"/>
    </location>
</feature>
<evidence type="ECO:0000256" key="1">
    <source>
        <dbReference type="ARBA" id="ARBA00004651"/>
    </source>
</evidence>
<feature type="transmembrane region" description="Helical" evidence="6">
    <location>
        <begin position="165"/>
        <end position="188"/>
    </location>
</feature>
<keyword evidence="9" id="KW-1185">Reference proteome</keyword>
<dbReference type="SUPFAM" id="SSF103473">
    <property type="entry name" value="MFS general substrate transporter"/>
    <property type="match status" value="1"/>
</dbReference>
<keyword evidence="2" id="KW-0813">Transport</keyword>
<accession>A0A0J1FL01</accession>
<keyword evidence="5 6" id="KW-0472">Membrane</keyword>
<evidence type="ECO:0000256" key="2">
    <source>
        <dbReference type="ARBA" id="ARBA00022448"/>
    </source>
</evidence>
<evidence type="ECO:0000256" key="4">
    <source>
        <dbReference type="ARBA" id="ARBA00022989"/>
    </source>
</evidence>
<dbReference type="InterPro" id="IPR036259">
    <property type="entry name" value="MFS_trans_sf"/>
</dbReference>
<feature type="transmembrane region" description="Helical" evidence="6">
    <location>
        <begin position="40"/>
        <end position="59"/>
    </location>
</feature>